<feature type="region of interest" description="Disordered" evidence="7">
    <location>
        <begin position="252"/>
        <end position="286"/>
    </location>
</feature>
<name>I2GYI2_HENB6</name>
<proteinExistence type="inferred from homology"/>
<dbReference type="HOGENOM" id="CLU_014401_1_1_1"/>
<dbReference type="InterPro" id="IPR052599">
    <property type="entry name" value="SLC43A_AATransporter"/>
</dbReference>
<feature type="transmembrane region" description="Helical" evidence="8">
    <location>
        <begin position="415"/>
        <end position="434"/>
    </location>
</feature>
<evidence type="ECO:0000256" key="1">
    <source>
        <dbReference type="ARBA" id="ARBA00004141"/>
    </source>
</evidence>
<dbReference type="PANTHER" id="PTHR20772">
    <property type="entry name" value="PROTEIN FMP42"/>
    <property type="match status" value="1"/>
</dbReference>
<feature type="transmembrane region" description="Helical" evidence="8">
    <location>
        <begin position="390"/>
        <end position="409"/>
    </location>
</feature>
<dbReference type="eggNOG" id="ENOG502QRYG">
    <property type="taxonomic scope" value="Eukaryota"/>
</dbReference>
<dbReference type="OrthoDB" id="330047at2759"/>
<dbReference type="RefSeq" id="XP_004178703.1">
    <property type="nucleotide sequence ID" value="XM_004178655.1"/>
</dbReference>
<evidence type="ECO:0000313" key="10">
    <source>
        <dbReference type="Proteomes" id="UP000002866"/>
    </source>
</evidence>
<comment type="subcellular location">
    <subcellularLocation>
        <location evidence="1">Membrane</location>
        <topology evidence="1">Multi-pass membrane protein</topology>
    </subcellularLocation>
</comment>
<evidence type="ECO:0000313" key="9">
    <source>
        <dbReference type="EMBL" id="CCH59184.1"/>
    </source>
</evidence>
<feature type="transmembrane region" description="Helical" evidence="8">
    <location>
        <begin position="118"/>
        <end position="139"/>
    </location>
</feature>
<dbReference type="EMBL" id="HE806317">
    <property type="protein sequence ID" value="CCH59184.1"/>
    <property type="molecule type" value="Genomic_DNA"/>
</dbReference>
<sequence>MHKILTIACAALWSLFSSGIIFGFAAFKPTLIQQGIYSELCDDTSILNIPIESCVAQDLKLNKMFATAAAATNAMALPVGYILDHYGPSIAALHGAFFLILSSLCFIFHQTISWVDPYFIGYICLALGGPFLFISTFHLANIYPARSGSILALLTGTFDSSSALFLIYRLLYQNVLPTFTISKFFTVYLVVPIFIIFVQFTIMPWKAIKSVGTTAKVAIEGLDEHGMPISTSDIEDELENDSTPLLTDSTVSPYQPDLVDENTTAGQSSSPGENRPMKSKKCMSRRKSTVEINIEERLQAETGGLFAIMDEKTITEQIYSPWFYMMLIFASILMLRINYYVATVYSQELYLLGDAKLASKFNAIFDIALPLGGIVAIPVVGMILDNLTTLHSLVTLFIVSIIVSILGLIKNAYTANMLGMLILVVYRPFYYTMVSDYTMKTFGFDTFGMVYGLLTCVCGIFNMLQSQLDYWTQTKFNMNPSPINIILLLATAVSGFILISFLHIKLSQVKLEGTSDDDEEQFV</sequence>
<feature type="compositionally biased region" description="Polar residues" evidence="7">
    <location>
        <begin position="261"/>
        <end position="272"/>
    </location>
</feature>
<dbReference type="PANTHER" id="PTHR20772:SF2">
    <property type="entry name" value="PROTEIN FMP42"/>
    <property type="match status" value="1"/>
</dbReference>
<dbReference type="GO" id="GO:0000329">
    <property type="term" value="C:fungal-type vacuole membrane"/>
    <property type="evidence" value="ECO:0007669"/>
    <property type="project" value="TreeGrafter"/>
</dbReference>
<feature type="compositionally biased region" description="Basic residues" evidence="7">
    <location>
        <begin position="277"/>
        <end position="286"/>
    </location>
</feature>
<dbReference type="GeneID" id="14494773"/>
<evidence type="ECO:0000256" key="8">
    <source>
        <dbReference type="SAM" id="Phobius"/>
    </source>
</evidence>
<dbReference type="InParanoid" id="I2GYI2"/>
<evidence type="ECO:0000256" key="4">
    <source>
        <dbReference type="ARBA" id="ARBA00022692"/>
    </source>
</evidence>
<keyword evidence="10" id="KW-1185">Reference proteome</keyword>
<feature type="transmembrane region" description="Helical" evidence="8">
    <location>
        <begin position="90"/>
        <end position="112"/>
    </location>
</feature>
<reference evidence="9 10" key="1">
    <citation type="journal article" date="2011" name="Proc. Natl. Acad. Sci. U.S.A.">
        <title>Evolutionary erosion of yeast sex chromosomes by mating-type switching accidents.</title>
        <authorList>
            <person name="Gordon J.L."/>
            <person name="Armisen D."/>
            <person name="Proux-Wera E."/>
            <person name="Oheigeartaigh S.S."/>
            <person name="Byrne K.P."/>
            <person name="Wolfe K.H."/>
        </authorList>
    </citation>
    <scope>NUCLEOTIDE SEQUENCE [LARGE SCALE GENOMIC DNA]</scope>
    <source>
        <strain evidence="10">ATCC 34711 / CBS 6284 / DSM 70876 / NBRC 10599 / NRRL Y-10934 / UCD 77-7</strain>
    </source>
</reference>
<evidence type="ECO:0000256" key="3">
    <source>
        <dbReference type="ARBA" id="ARBA00022448"/>
    </source>
</evidence>
<keyword evidence="3" id="KW-0813">Transport</keyword>
<feature type="transmembrane region" description="Helical" evidence="8">
    <location>
        <begin position="322"/>
        <end position="341"/>
    </location>
</feature>
<evidence type="ECO:0008006" key="11">
    <source>
        <dbReference type="Google" id="ProtNLM"/>
    </source>
</evidence>
<organism evidence="9 10">
    <name type="scientific">Henningerozyma blattae (strain ATCC 34711 / CBS 6284 / DSM 70876 / NBRC 10599 / NRRL Y-10934 / UCD 77-7)</name>
    <name type="common">Yeast</name>
    <name type="synonym">Tetrapisispora blattae</name>
    <dbReference type="NCBI Taxonomy" id="1071380"/>
    <lineage>
        <taxon>Eukaryota</taxon>
        <taxon>Fungi</taxon>
        <taxon>Dikarya</taxon>
        <taxon>Ascomycota</taxon>
        <taxon>Saccharomycotina</taxon>
        <taxon>Saccharomycetes</taxon>
        <taxon>Saccharomycetales</taxon>
        <taxon>Saccharomycetaceae</taxon>
        <taxon>Henningerozyma</taxon>
    </lineage>
</organism>
<dbReference type="STRING" id="1071380.I2GYI2"/>
<gene>
    <name evidence="9" type="primary">TBLA0B03430</name>
    <name evidence="9" type="ORF">TBLA_0B03430</name>
</gene>
<dbReference type="FunCoup" id="I2GYI2">
    <property type="interactions" value="66"/>
</dbReference>
<accession>I2GYI2</accession>
<keyword evidence="4 8" id="KW-0812">Transmembrane</keyword>
<keyword evidence="6 8" id="KW-0472">Membrane</keyword>
<feature type="transmembrane region" description="Helical" evidence="8">
    <location>
        <begin position="151"/>
        <end position="172"/>
    </location>
</feature>
<evidence type="ECO:0000256" key="6">
    <source>
        <dbReference type="ARBA" id="ARBA00023136"/>
    </source>
</evidence>
<dbReference type="KEGG" id="tbl:TBLA_0B03430"/>
<feature type="transmembrane region" description="Helical" evidence="8">
    <location>
        <begin position="446"/>
        <end position="465"/>
    </location>
</feature>
<feature type="transmembrane region" description="Helical" evidence="8">
    <location>
        <begin position="485"/>
        <end position="504"/>
    </location>
</feature>
<dbReference type="Proteomes" id="UP000002866">
    <property type="component" value="Chromosome 2"/>
</dbReference>
<dbReference type="AlphaFoldDB" id="I2GYI2"/>
<evidence type="ECO:0000256" key="5">
    <source>
        <dbReference type="ARBA" id="ARBA00022989"/>
    </source>
</evidence>
<keyword evidence="5 8" id="KW-1133">Transmembrane helix</keyword>
<evidence type="ECO:0000256" key="2">
    <source>
        <dbReference type="ARBA" id="ARBA00006595"/>
    </source>
</evidence>
<comment type="similarity">
    <text evidence="2">Belongs to the SLC43A transporter (TC 2.A.1.44) family.</text>
</comment>
<dbReference type="InterPro" id="IPR036259">
    <property type="entry name" value="MFS_trans_sf"/>
</dbReference>
<protein>
    <recommendedName>
        <fullName evidence="11">Protein FMP42</fullName>
    </recommendedName>
</protein>
<dbReference type="SUPFAM" id="SSF103473">
    <property type="entry name" value="MFS general substrate transporter"/>
    <property type="match status" value="1"/>
</dbReference>
<evidence type="ECO:0000256" key="7">
    <source>
        <dbReference type="SAM" id="MobiDB-lite"/>
    </source>
</evidence>
<feature type="transmembrane region" description="Helical" evidence="8">
    <location>
        <begin position="184"/>
        <end position="202"/>
    </location>
</feature>
<dbReference type="OMA" id="CNILQQV"/>
<feature type="transmembrane region" description="Helical" evidence="8">
    <location>
        <begin position="361"/>
        <end position="383"/>
    </location>
</feature>